<organism evidence="1 2">
    <name type="scientific">Dothistroma septosporum (strain NZE10 / CBS 128990)</name>
    <name type="common">Red band needle blight fungus</name>
    <name type="synonym">Mycosphaerella pini</name>
    <dbReference type="NCBI Taxonomy" id="675120"/>
    <lineage>
        <taxon>Eukaryota</taxon>
        <taxon>Fungi</taxon>
        <taxon>Dikarya</taxon>
        <taxon>Ascomycota</taxon>
        <taxon>Pezizomycotina</taxon>
        <taxon>Dothideomycetes</taxon>
        <taxon>Dothideomycetidae</taxon>
        <taxon>Mycosphaerellales</taxon>
        <taxon>Mycosphaerellaceae</taxon>
        <taxon>Dothistroma</taxon>
    </lineage>
</organism>
<gene>
    <name evidence="1" type="ORF">DOTSEDRAFT_69095</name>
</gene>
<proteinExistence type="predicted"/>
<reference evidence="1 2" key="2">
    <citation type="journal article" date="2012" name="PLoS Pathog.">
        <title>Diverse lifestyles and strategies of plant pathogenesis encoded in the genomes of eighteen Dothideomycetes fungi.</title>
        <authorList>
            <person name="Ohm R.A."/>
            <person name="Feau N."/>
            <person name="Henrissat B."/>
            <person name="Schoch C.L."/>
            <person name="Horwitz B.A."/>
            <person name="Barry K.W."/>
            <person name="Condon B.J."/>
            <person name="Copeland A.C."/>
            <person name="Dhillon B."/>
            <person name="Glaser F."/>
            <person name="Hesse C.N."/>
            <person name="Kosti I."/>
            <person name="LaButti K."/>
            <person name="Lindquist E.A."/>
            <person name="Lucas S."/>
            <person name="Salamov A.A."/>
            <person name="Bradshaw R.E."/>
            <person name="Ciuffetti L."/>
            <person name="Hamelin R.C."/>
            <person name="Kema G.H.J."/>
            <person name="Lawrence C."/>
            <person name="Scott J.A."/>
            <person name="Spatafora J.W."/>
            <person name="Turgeon B.G."/>
            <person name="de Wit P.J.G.M."/>
            <person name="Zhong S."/>
            <person name="Goodwin S.B."/>
            <person name="Grigoriev I.V."/>
        </authorList>
    </citation>
    <scope>NUCLEOTIDE SEQUENCE [LARGE SCALE GENOMIC DNA]</scope>
    <source>
        <strain evidence="2">NZE10 / CBS 128990</strain>
    </source>
</reference>
<evidence type="ECO:0000313" key="1">
    <source>
        <dbReference type="EMBL" id="EME46993.1"/>
    </source>
</evidence>
<dbReference type="HOGENOM" id="CLU_3068649_0_0_1"/>
<sequence length="53" mass="5795">MQLQYIPHLLSNHDSNVIASTTSCSNLKLCIHTSNTSPSASELQEAVPSLRKQ</sequence>
<reference evidence="2" key="1">
    <citation type="journal article" date="2012" name="PLoS Genet.">
        <title>The genomes of the fungal plant pathogens Cladosporium fulvum and Dothistroma septosporum reveal adaptation to different hosts and lifestyles but also signatures of common ancestry.</title>
        <authorList>
            <person name="de Wit P.J.G.M."/>
            <person name="van der Burgt A."/>
            <person name="Oekmen B."/>
            <person name="Stergiopoulos I."/>
            <person name="Abd-Elsalam K.A."/>
            <person name="Aerts A.L."/>
            <person name="Bahkali A.H."/>
            <person name="Beenen H.G."/>
            <person name="Chettri P."/>
            <person name="Cox M.P."/>
            <person name="Datema E."/>
            <person name="de Vries R.P."/>
            <person name="Dhillon B."/>
            <person name="Ganley A.R."/>
            <person name="Griffiths S.A."/>
            <person name="Guo Y."/>
            <person name="Hamelin R.C."/>
            <person name="Henrissat B."/>
            <person name="Kabir M.S."/>
            <person name="Jashni M.K."/>
            <person name="Kema G."/>
            <person name="Klaubauf S."/>
            <person name="Lapidus A."/>
            <person name="Levasseur A."/>
            <person name="Lindquist E."/>
            <person name="Mehrabi R."/>
            <person name="Ohm R.A."/>
            <person name="Owen T.J."/>
            <person name="Salamov A."/>
            <person name="Schwelm A."/>
            <person name="Schijlen E."/>
            <person name="Sun H."/>
            <person name="van den Burg H.A."/>
            <person name="van Ham R.C.H.J."/>
            <person name="Zhang S."/>
            <person name="Goodwin S.B."/>
            <person name="Grigoriev I.V."/>
            <person name="Collemare J."/>
            <person name="Bradshaw R.E."/>
        </authorList>
    </citation>
    <scope>NUCLEOTIDE SEQUENCE [LARGE SCALE GENOMIC DNA]</scope>
    <source>
        <strain evidence="2">NZE10 / CBS 128990</strain>
    </source>
</reference>
<accession>N1PVM6</accession>
<evidence type="ECO:0000313" key="2">
    <source>
        <dbReference type="Proteomes" id="UP000016933"/>
    </source>
</evidence>
<protein>
    <submittedName>
        <fullName evidence="1">Uncharacterized protein</fullName>
    </submittedName>
</protein>
<name>N1PVM6_DOTSN</name>
<keyword evidence="2" id="KW-1185">Reference proteome</keyword>
<dbReference type="AlphaFoldDB" id="N1PVM6"/>
<dbReference type="EMBL" id="KB446536">
    <property type="protein sequence ID" value="EME46993.1"/>
    <property type="molecule type" value="Genomic_DNA"/>
</dbReference>
<dbReference type="Proteomes" id="UP000016933">
    <property type="component" value="Unassembled WGS sequence"/>
</dbReference>